<dbReference type="InterPro" id="IPR043502">
    <property type="entry name" value="DNA/RNA_pol_sf"/>
</dbReference>
<dbReference type="PANTHER" id="PTHR10133:SF27">
    <property type="entry name" value="DNA POLYMERASE NU"/>
    <property type="match status" value="1"/>
</dbReference>
<sequence>MVVAEPAIQSQAAIATAVKSALFKIASASVYETTGVHYETNAPKATIDFETRSACSIKDCGSWRYSLDPTTQVMCLAFRLPTWEKGRTALWHPAFPHLGVEEADCPELVELFQWIAEGRLVEAHNAWFERGIWTNICVPKLGWPAVGHEQWRCSAAKAAAYSLPRNLENLTVALALKVKKDTEGAKVMKKMAKPRKPLKRDVCAWLDDNATLPLPAKKCVTTLYPNDDGTYRVVAEWDGGSEEHDLPLFWNESAELLERLCAYCRVDVLAEEAASDRLRDLSPKETEMYLMDQHINQMGFQLDRHGIECALEIVNGIFAELNKELVELTEGQVQKATQRARMMAWFQENGLPLEDTQGSTIDSWLKREDVEPRVRRGLELVRALGRSSTAKFVAAQNWAHPDTWRVHGGLLYHGAGTGRWSGSGVQPHNFPRGNIKNMELAWEIIKSRDLAMMEMLYGDAMELLSFALRGMIVPTPGRRLMVADYAAIEARVVLWLAGDDEALDVFRRNECIYMAMATEIYGRLIHDKEAQAEERQMGKQAVLGLGYQMGAKKFQATLAEKYGIFIELEFAQKIVDAYRNKFWRVKKMWWDQEAAAIAAVRTPGRVVRCGRVQWCCFDGFLHCKLPSGRLLGYCDPRVIKKPTPWGENKDALTYMGVDPYTKKWRRQDTYGGMLVENITQATARDLMADAMLRCHKEGLYDVILSVHDELIAECDMDKGDVKDFEATMAYTPDWAEGCPVKAEGWTGMRYRK</sequence>
<dbReference type="InterPro" id="IPR002298">
    <property type="entry name" value="DNA_polymerase_A"/>
</dbReference>
<proteinExistence type="predicted"/>
<organism evidence="4 5">
    <name type="scientific">Xanthomonas phage Xoo-sp2</name>
    <dbReference type="NCBI Taxonomy" id="1852622"/>
    <lineage>
        <taxon>Viruses</taxon>
        <taxon>Duplodnaviria</taxon>
        <taxon>Heunggongvirae</taxon>
        <taxon>Uroviricota</taxon>
        <taxon>Caudoviricetes</taxon>
        <taxon>Mesyanzhinovviridae</taxon>
        <taxon>Bradleyvirinae</taxon>
        <taxon>Xooduovirus</taxon>
        <taxon>Xooduovirus Xoosp2</taxon>
    </lineage>
</organism>
<dbReference type="GO" id="GO:0006302">
    <property type="term" value="P:double-strand break repair"/>
    <property type="evidence" value="ECO:0007669"/>
    <property type="project" value="TreeGrafter"/>
</dbReference>
<dbReference type="SUPFAM" id="SSF56672">
    <property type="entry name" value="DNA/RNA polymerases"/>
    <property type="match status" value="1"/>
</dbReference>
<dbReference type="Pfam" id="PF00476">
    <property type="entry name" value="DNA_pol_A"/>
    <property type="match status" value="1"/>
</dbReference>
<feature type="domain" description="DNA-directed DNA polymerase family A palm" evidence="3">
    <location>
        <begin position="465"/>
        <end position="718"/>
    </location>
</feature>
<dbReference type="GO" id="GO:0003677">
    <property type="term" value="F:DNA binding"/>
    <property type="evidence" value="ECO:0007669"/>
    <property type="project" value="InterPro"/>
</dbReference>
<gene>
    <name evidence="4" type="ORF">Xoosp2_71</name>
</gene>
<dbReference type="GO" id="GO:0003887">
    <property type="term" value="F:DNA-directed DNA polymerase activity"/>
    <property type="evidence" value="ECO:0007669"/>
    <property type="project" value="InterPro"/>
</dbReference>
<dbReference type="InterPro" id="IPR001098">
    <property type="entry name" value="DNA-dir_DNA_pol_A_palm_dom"/>
</dbReference>
<dbReference type="SMART" id="SM00482">
    <property type="entry name" value="POLAc"/>
    <property type="match status" value="1"/>
</dbReference>
<dbReference type="Gene3D" id="1.10.150.20">
    <property type="entry name" value="5' to 3' exonuclease, C-terminal subdomain"/>
    <property type="match status" value="2"/>
</dbReference>
<reference evidence="4 5" key="1">
    <citation type="submission" date="2016-05" db="EMBL/GenBank/DDBJ databases">
        <title>A Novel Xanthomonas Oryzae pv. Oryzae Phage Xoo-sp2 as Possible Biocontrol Agent in Plant.</title>
        <authorList>
            <person name="Dong Z."/>
            <person name="Liu J."/>
            <person name="Peng D."/>
        </authorList>
    </citation>
    <scope>NUCLEOTIDE SEQUENCE [LARGE SCALE GENOMIC DNA]</scope>
</reference>
<dbReference type="Gene3D" id="3.30.70.370">
    <property type="match status" value="2"/>
</dbReference>
<keyword evidence="1" id="KW-0235">DNA replication</keyword>
<evidence type="ECO:0000259" key="3">
    <source>
        <dbReference type="SMART" id="SM00482"/>
    </source>
</evidence>
<name>A0A1X9IAX2_9CAUD</name>
<keyword evidence="2" id="KW-1194">Viral DNA replication</keyword>
<accession>A0A1X9IAX2</accession>
<evidence type="ECO:0000256" key="2">
    <source>
        <dbReference type="ARBA" id="ARBA00023109"/>
    </source>
</evidence>
<dbReference type="PANTHER" id="PTHR10133">
    <property type="entry name" value="DNA POLYMERASE I"/>
    <property type="match status" value="1"/>
</dbReference>
<dbReference type="EMBL" id="KX241618">
    <property type="protein sequence ID" value="ANT45293.1"/>
    <property type="molecule type" value="Genomic_DNA"/>
</dbReference>
<evidence type="ECO:0000313" key="5">
    <source>
        <dbReference type="Proteomes" id="UP000223047"/>
    </source>
</evidence>
<dbReference type="GO" id="GO:0006261">
    <property type="term" value="P:DNA-templated DNA replication"/>
    <property type="evidence" value="ECO:0007669"/>
    <property type="project" value="InterPro"/>
</dbReference>
<keyword evidence="5" id="KW-1185">Reference proteome</keyword>
<dbReference type="GO" id="GO:0039693">
    <property type="term" value="P:viral DNA genome replication"/>
    <property type="evidence" value="ECO:0007669"/>
    <property type="project" value="UniProtKB-KW"/>
</dbReference>
<evidence type="ECO:0000313" key="4">
    <source>
        <dbReference type="EMBL" id="ANT45293.1"/>
    </source>
</evidence>
<dbReference type="Proteomes" id="UP000223047">
    <property type="component" value="Segment"/>
</dbReference>
<evidence type="ECO:0000256" key="1">
    <source>
        <dbReference type="ARBA" id="ARBA00022705"/>
    </source>
</evidence>
<protein>
    <submittedName>
        <fullName evidence="4">DNA polymerase I</fullName>
    </submittedName>
</protein>